<organism evidence="3 5">
    <name type="scientific">Tritrichomonas musculus</name>
    <dbReference type="NCBI Taxonomy" id="1915356"/>
    <lineage>
        <taxon>Eukaryota</taxon>
        <taxon>Metamonada</taxon>
        <taxon>Parabasalia</taxon>
        <taxon>Tritrichomonadida</taxon>
        <taxon>Tritrichomonadidae</taxon>
        <taxon>Tritrichomonas</taxon>
    </lineage>
</organism>
<reference evidence="3 5" key="1">
    <citation type="submission" date="2024-04" db="EMBL/GenBank/DDBJ databases">
        <title>Tritrichomonas musculus Genome.</title>
        <authorList>
            <person name="Alves-Ferreira E."/>
            <person name="Grigg M."/>
            <person name="Lorenzi H."/>
            <person name="Galac M."/>
        </authorList>
    </citation>
    <scope>NUCLEOTIDE SEQUENCE [LARGE SCALE GENOMIC DNA]</scope>
    <source>
        <strain evidence="3 5">EAF2021</strain>
    </source>
</reference>
<comment type="caution">
    <text evidence="3">The sequence shown here is derived from an EMBL/GenBank/DDBJ whole genome shotgun (WGS) entry which is preliminary data.</text>
</comment>
<evidence type="ECO:0000256" key="1">
    <source>
        <dbReference type="SAM" id="Phobius"/>
    </source>
</evidence>
<accession>A0ABR2KPK8</accession>
<protein>
    <submittedName>
        <fullName evidence="3">Uncharacterized protein</fullName>
    </submittedName>
</protein>
<evidence type="ECO:0000313" key="2">
    <source>
        <dbReference type="EMBL" id="KAK8892981.1"/>
    </source>
</evidence>
<keyword evidence="1" id="KW-0812">Transmembrane</keyword>
<gene>
    <name evidence="2" type="ORF">M9Y10_030235</name>
    <name evidence="3" type="ORF">M9Y10_030238</name>
    <name evidence="4" type="ORF">M9Y10_030241</name>
</gene>
<feature type="transmembrane region" description="Helical" evidence="1">
    <location>
        <begin position="45"/>
        <end position="67"/>
    </location>
</feature>
<keyword evidence="1" id="KW-1133">Transmembrane helix</keyword>
<keyword evidence="1" id="KW-0472">Membrane</keyword>
<evidence type="ECO:0000313" key="3">
    <source>
        <dbReference type="EMBL" id="KAK8892984.1"/>
    </source>
</evidence>
<name>A0ABR2KPK8_9EUKA</name>
<dbReference type="EMBL" id="JAPFFF010000004">
    <property type="protein sequence ID" value="KAK8892981.1"/>
    <property type="molecule type" value="Genomic_DNA"/>
</dbReference>
<evidence type="ECO:0000313" key="4">
    <source>
        <dbReference type="EMBL" id="KAK8892987.1"/>
    </source>
</evidence>
<dbReference type="Proteomes" id="UP001470230">
    <property type="component" value="Unassembled WGS sequence"/>
</dbReference>
<sequence>MIKNNSNESQKLLKRLNESQKNYISDFYSSLSNEMCLKSIHIEQAIISLFGPLQIFFSIFITSYYLADMNFEVFTKFESGYLSSPPDEIFNHFLNIDFAKAKD</sequence>
<evidence type="ECO:0000313" key="5">
    <source>
        <dbReference type="Proteomes" id="UP001470230"/>
    </source>
</evidence>
<dbReference type="EMBL" id="JAPFFF010000004">
    <property type="protein sequence ID" value="KAK8892984.1"/>
    <property type="molecule type" value="Genomic_DNA"/>
</dbReference>
<keyword evidence="5" id="KW-1185">Reference proteome</keyword>
<proteinExistence type="predicted"/>
<dbReference type="EMBL" id="JAPFFF010000004">
    <property type="protein sequence ID" value="KAK8892987.1"/>
    <property type="molecule type" value="Genomic_DNA"/>
</dbReference>